<dbReference type="NCBIfam" id="NF041833">
    <property type="entry name" value="Fe_ADH_ErcA"/>
    <property type="match status" value="1"/>
</dbReference>
<evidence type="ECO:0000259" key="5">
    <source>
        <dbReference type="Pfam" id="PF00465"/>
    </source>
</evidence>
<dbReference type="GO" id="GO:0004022">
    <property type="term" value="F:alcohol dehydrogenase (NAD+) activity"/>
    <property type="evidence" value="ECO:0007669"/>
    <property type="project" value="TreeGrafter"/>
</dbReference>
<dbReference type="InterPro" id="IPR056798">
    <property type="entry name" value="ADH_Fe_C"/>
</dbReference>
<dbReference type="Gene3D" id="3.40.50.1970">
    <property type="match status" value="1"/>
</dbReference>
<name>Q1JX69_DESA6</name>
<comment type="similarity">
    <text evidence="2">Belongs to the iron-containing alcohol dehydrogenase family.</text>
</comment>
<dbReference type="Pfam" id="PF25137">
    <property type="entry name" value="ADH_Fe_C"/>
    <property type="match status" value="1"/>
</dbReference>
<sequence length="389" mass="41416">MGTGIVTELRKFVAPEFIFGVGARLQAGLYAKNLGATNVLVVSDPGVIAAGWTAEVIQCLHAEGLQAVLFSDVTPNPKDFEVMQGVERYLEADCDAIIAIGGGSPIDCAKGIAVVVANGGHILDYVGVDTVGEPGPPLICIPTTAGTAADVSQFAIIVDTQNRNKIAIITKAIVPDLSLIDPATTTTMDPFLTACTGVDALTHAIEAAVSNAHSPITDLHALKAIELIKENLENVILHPQDILPREGMTLGCLEAGLAFSNASLGAVHAMAHSLGGFFDLPHGECNAILLPHVMEFNFPASDDQFRKIMKALSLDGPKQMTSREAQKLILNEVNRLRQAIGIQEKLSDRGVHRTDIQELVGKALRDPCLVTNPRSAKKRDLEVIYEEAL</sequence>
<protein>
    <submittedName>
        <fullName evidence="7">Iron-containing alcohol dehydrogenase</fullName>
    </submittedName>
</protein>
<feature type="domain" description="Fe-containing alcohol dehydrogenase-like C-terminal" evidence="6">
    <location>
        <begin position="193"/>
        <end position="388"/>
    </location>
</feature>
<dbReference type="EMBL" id="AAEW02000017">
    <property type="protein sequence ID" value="EAT14793.1"/>
    <property type="molecule type" value="Genomic_DNA"/>
</dbReference>
<dbReference type="OrthoDB" id="9778433at2"/>
<dbReference type="PANTHER" id="PTHR11496">
    <property type="entry name" value="ALCOHOL DEHYDROGENASE"/>
    <property type="match status" value="1"/>
</dbReference>
<dbReference type="Proteomes" id="UP000005695">
    <property type="component" value="Unassembled WGS sequence"/>
</dbReference>
<dbReference type="GO" id="GO:0046872">
    <property type="term" value="F:metal ion binding"/>
    <property type="evidence" value="ECO:0007669"/>
    <property type="project" value="InterPro"/>
</dbReference>
<dbReference type="Gene3D" id="1.20.1090.10">
    <property type="entry name" value="Dehydroquinate synthase-like - alpha domain"/>
    <property type="match status" value="1"/>
</dbReference>
<dbReference type="FunFam" id="1.20.1090.10:FF:000001">
    <property type="entry name" value="Aldehyde-alcohol dehydrogenase"/>
    <property type="match status" value="1"/>
</dbReference>
<dbReference type="PANTHER" id="PTHR11496:SF102">
    <property type="entry name" value="ALCOHOL DEHYDROGENASE 4"/>
    <property type="match status" value="1"/>
</dbReference>
<dbReference type="SUPFAM" id="SSF56796">
    <property type="entry name" value="Dehydroquinate synthase-like"/>
    <property type="match status" value="1"/>
</dbReference>
<evidence type="ECO:0000259" key="6">
    <source>
        <dbReference type="Pfam" id="PF25137"/>
    </source>
</evidence>
<feature type="domain" description="Alcohol dehydrogenase iron-type/glycerol dehydrogenase GldA" evidence="5">
    <location>
        <begin position="16"/>
        <end position="182"/>
    </location>
</feature>
<gene>
    <name evidence="7" type="ORF">Dace_0932</name>
</gene>
<dbReference type="RefSeq" id="WP_006002029.1">
    <property type="nucleotide sequence ID" value="NZ_AAEW02000017.1"/>
</dbReference>
<accession>Q1JX69</accession>
<keyword evidence="3" id="KW-0560">Oxidoreductase</keyword>
<reference evidence="7" key="1">
    <citation type="submission" date="2006-05" db="EMBL/GenBank/DDBJ databases">
        <title>Annotation of the draft genome assembly of Desulfuromonas acetoxidans DSM 684.</title>
        <authorList>
            <consortium name="US DOE Joint Genome Institute (JGI-ORNL)"/>
            <person name="Larimer F."/>
            <person name="Land M."/>
            <person name="Hauser L."/>
        </authorList>
    </citation>
    <scope>NUCLEOTIDE SEQUENCE [LARGE SCALE GENOMIC DNA]</scope>
    <source>
        <strain evidence="7">DSM 684</strain>
    </source>
</reference>
<dbReference type="AlphaFoldDB" id="Q1JX69"/>
<comment type="cofactor">
    <cofactor evidence="1">
        <name>Fe cation</name>
        <dbReference type="ChEBI" id="CHEBI:24875"/>
    </cofactor>
</comment>
<keyword evidence="8" id="KW-1185">Reference proteome</keyword>
<dbReference type="Pfam" id="PF00465">
    <property type="entry name" value="Fe-ADH"/>
    <property type="match status" value="1"/>
</dbReference>
<dbReference type="PROSITE" id="PS00060">
    <property type="entry name" value="ADH_IRON_2"/>
    <property type="match status" value="1"/>
</dbReference>
<dbReference type="FunFam" id="3.40.50.1970:FF:000003">
    <property type="entry name" value="Alcohol dehydrogenase, iron-containing"/>
    <property type="match status" value="1"/>
</dbReference>
<dbReference type="CDD" id="cd17814">
    <property type="entry name" value="Fe-ADH-like"/>
    <property type="match status" value="1"/>
</dbReference>
<proteinExistence type="inferred from homology"/>
<dbReference type="InterPro" id="IPR001670">
    <property type="entry name" value="ADH_Fe/GldA"/>
</dbReference>
<evidence type="ECO:0000256" key="2">
    <source>
        <dbReference type="ARBA" id="ARBA00007358"/>
    </source>
</evidence>
<keyword evidence="4" id="KW-0520">NAD</keyword>
<evidence type="ECO:0000256" key="4">
    <source>
        <dbReference type="ARBA" id="ARBA00023027"/>
    </source>
</evidence>
<organism evidence="7 8">
    <name type="scientific">Desulfuromonas acetoxidans (strain DSM 684 / 11070)</name>
    <dbReference type="NCBI Taxonomy" id="281689"/>
    <lineage>
        <taxon>Bacteria</taxon>
        <taxon>Pseudomonadati</taxon>
        <taxon>Thermodesulfobacteriota</taxon>
        <taxon>Desulfuromonadia</taxon>
        <taxon>Desulfuromonadales</taxon>
        <taxon>Desulfuromonadaceae</taxon>
        <taxon>Desulfuromonas</taxon>
    </lineage>
</organism>
<evidence type="ECO:0000256" key="3">
    <source>
        <dbReference type="ARBA" id="ARBA00023002"/>
    </source>
</evidence>
<comment type="caution">
    <text evidence="7">The sequence shown here is derived from an EMBL/GenBank/DDBJ whole genome shotgun (WGS) entry which is preliminary data.</text>
</comment>
<dbReference type="InterPro" id="IPR018211">
    <property type="entry name" value="ADH_Fe_CS"/>
</dbReference>
<evidence type="ECO:0000313" key="8">
    <source>
        <dbReference type="Proteomes" id="UP000005695"/>
    </source>
</evidence>
<evidence type="ECO:0000256" key="1">
    <source>
        <dbReference type="ARBA" id="ARBA00001962"/>
    </source>
</evidence>
<evidence type="ECO:0000313" key="7">
    <source>
        <dbReference type="EMBL" id="EAT14793.1"/>
    </source>
</evidence>
<reference evidence="7" key="2">
    <citation type="submission" date="2006-05" db="EMBL/GenBank/DDBJ databases">
        <title>Sequencing of the draft genome and assembly of Desulfuromonas acetoxidans DSM 684.</title>
        <authorList>
            <consortium name="US DOE Joint Genome Institute (JGI-PGF)"/>
            <person name="Copeland A."/>
            <person name="Lucas S."/>
            <person name="Lapidus A."/>
            <person name="Barry K."/>
            <person name="Detter J.C."/>
            <person name="Glavina del Rio T."/>
            <person name="Hammon N."/>
            <person name="Israni S."/>
            <person name="Dalin E."/>
            <person name="Tice H."/>
            <person name="Bruce D."/>
            <person name="Pitluck S."/>
            <person name="Richardson P."/>
        </authorList>
    </citation>
    <scope>NUCLEOTIDE SEQUENCE [LARGE SCALE GENOMIC DNA]</scope>
    <source>
        <strain evidence="7">DSM 684</strain>
    </source>
</reference>
<dbReference type="InterPro" id="IPR039697">
    <property type="entry name" value="Alcohol_dehydrogenase_Fe"/>
</dbReference>